<dbReference type="Proteomes" id="UP000588277">
    <property type="component" value="Unassembled WGS sequence"/>
</dbReference>
<keyword evidence="2" id="KW-1133">Transmembrane helix</keyword>
<feature type="compositionally biased region" description="Acidic residues" evidence="1">
    <location>
        <begin position="60"/>
        <end position="70"/>
    </location>
</feature>
<feature type="domain" description="SpaA-like prealbumin fold" evidence="4">
    <location>
        <begin position="862"/>
        <end position="979"/>
    </location>
</feature>
<evidence type="ECO:0000256" key="2">
    <source>
        <dbReference type="SAM" id="Phobius"/>
    </source>
</evidence>
<evidence type="ECO:0000256" key="1">
    <source>
        <dbReference type="SAM" id="MobiDB-lite"/>
    </source>
</evidence>
<organism evidence="5 6">
    <name type="scientific">Bifidobacterium moraviense</name>
    <dbReference type="NCBI Taxonomy" id="2675323"/>
    <lineage>
        <taxon>Bacteria</taxon>
        <taxon>Bacillati</taxon>
        <taxon>Actinomycetota</taxon>
        <taxon>Actinomycetes</taxon>
        <taxon>Bifidobacteriales</taxon>
        <taxon>Bifidobacteriaceae</taxon>
        <taxon>Bifidobacterium</taxon>
    </lineage>
</organism>
<dbReference type="Gene3D" id="2.60.40.3050">
    <property type="match status" value="1"/>
</dbReference>
<feature type="domain" description="Streptococcal pilin isopeptide linkage" evidence="3">
    <location>
        <begin position="1160"/>
        <end position="1276"/>
    </location>
</feature>
<dbReference type="EMBL" id="JAAIIH010000010">
    <property type="protein sequence ID" value="NMN00758.1"/>
    <property type="molecule type" value="Genomic_DNA"/>
</dbReference>
<dbReference type="InterPro" id="IPR013783">
    <property type="entry name" value="Ig-like_fold"/>
</dbReference>
<dbReference type="InterPro" id="IPR041033">
    <property type="entry name" value="SpaA_PFL_dom_1"/>
</dbReference>
<evidence type="ECO:0000313" key="6">
    <source>
        <dbReference type="Proteomes" id="UP000588277"/>
    </source>
</evidence>
<feature type="region of interest" description="Disordered" evidence="1">
    <location>
        <begin position="1268"/>
        <end position="1352"/>
    </location>
</feature>
<protein>
    <submittedName>
        <fullName evidence="5">Spy-like pilin isopeptide linker</fullName>
    </submittedName>
</protein>
<name>A0A7Y0HZU3_9BIFI</name>
<keyword evidence="6" id="KW-1185">Reference proteome</keyword>
<feature type="compositionally biased region" description="Low complexity" evidence="1">
    <location>
        <begin position="71"/>
        <end position="81"/>
    </location>
</feature>
<gene>
    <name evidence="5" type="ORF">G1C96_1337</name>
</gene>
<keyword evidence="2" id="KW-0812">Transmembrane</keyword>
<feature type="compositionally biased region" description="Acidic residues" evidence="1">
    <location>
        <begin position="99"/>
        <end position="108"/>
    </location>
</feature>
<feature type="compositionally biased region" description="Acidic residues" evidence="1">
    <location>
        <begin position="1300"/>
        <end position="1331"/>
    </location>
</feature>
<dbReference type="InterPro" id="IPR038174">
    <property type="entry name" value="Strep_pil_link_sf"/>
</dbReference>
<evidence type="ECO:0000259" key="3">
    <source>
        <dbReference type="Pfam" id="PF12892"/>
    </source>
</evidence>
<keyword evidence="2" id="KW-0472">Membrane</keyword>
<dbReference type="Gene3D" id="2.60.40.10">
    <property type="entry name" value="Immunoglobulins"/>
    <property type="match status" value="2"/>
</dbReference>
<feature type="region of interest" description="Disordered" evidence="1">
    <location>
        <begin position="41"/>
        <end position="117"/>
    </location>
</feature>
<feature type="compositionally biased region" description="Pro residues" evidence="1">
    <location>
        <begin position="1277"/>
        <end position="1299"/>
    </location>
</feature>
<dbReference type="Pfam" id="PF12892">
    <property type="entry name" value="FctA"/>
    <property type="match status" value="1"/>
</dbReference>
<comment type="caution">
    <text evidence="5">The sequence shown here is derived from an EMBL/GenBank/DDBJ whole genome shotgun (WGS) entry which is preliminary data.</text>
</comment>
<sequence>MWLRNEGSVVGAVLRAVTSVLVTVGMTGTFAVDAYASAAESIASPTGGAVVTDGVGESDAGNDVEPDTDSTDTGAGTNADGDGAGTEDGTETEPGSDGSDTDGSDADADNPTGNDLTDCSDAYASYMANPFDPSNAYNKTTGCARPGTSVADDVFADHVVTDDVTDPSGTVTNLFDYWWDEEDAADAEFVDDYYKNSGVNSDDGTRRQLMFRRQQHGEQPFNQYTGDVKNLAKGVAGPLQGMVSSTLKDGYPELAASVDSELGTGSKLGIAKNESLSYLFDKTEVNGKRAYHDTSGLFRLTDGYYGYDSQKNFVSFDRKTKKFRLYDAPGVATGYDTPDGEFFPFNAPGDVFKTTTDAKGQTVPATDSAGHLVLDDTIKSTNPRMNHYLGLSMSTRFVQKNGGRTIDGTNTPVTYEFSGDDDVWVYIDGVLVGDLGGIHDRSSLKIDFSTGKVTVSHTPDGGKATVVQETDIHKMFEAAGKDDTVTWSGESGDASATALSTASAAADDAPTCRPASGSGNGKTFADDTYHTLQLFYLERGGLDSNLSLRFNLVTMPESDIVKVDQDGKGIAGVGFELYATDKDPNELVAKGTTDANGNLDLMHPQTCQVVFMDTIAKEHGEHFILRETQVPDGYRKVGDLKLKYETNASNGPGTDLDTGVLVVDPRASDAGSPVWDTGALAMAKVQVRAPDESALLHAVTKKNAGITADMMQDGTLFAVIFQRTGTDDQTDKPQWKAVYGDQITGWKHTEKVETTGEESRAAVVEAFRASPRVFALASSGSYETLLEDLPGDIRDYHYWNSDADAQYSVGYYFSTGKYDPTKPASEDNSKDNITAANTIRLDDAKFTRMFAVKLYVPNILNTVSVQKVDQNGNPLTDAEFKLYRDTGASEDKACNASDAGTVQSTCQELDALTTADHHTAKGVTAAGATIPKLGGVGTFPNDKDVRLTNGTYYIVETKVPSDKYKLNTVPVKVIVNDYGVFVDAGTANDDIKVARGAGNLVKTMASYGATGSVDGTLTWLKMTPTLYSSVDGFPTADKTMDVAQNGVQSAKVDSDGKIVPETTMAEPIQLTYGSSAATVLEYEPRNSDGPLVYVSDVGYLMPTTTQDDAPKGEEGVGRVDLSSKARLSSLITGSAIVQVTNRSTEDPPTPGTPSVDVTIPGVKRLEGRDLKAGEFRFAIAAAKPAGAPMPSQTTVTNGADGKFSFGPIRFTKAGTYEYTITEVQGSLEGVTYDGATYTVKVTVTGPDGGNKLSASYEVLGADDQAVGGLTFTNTYEPPNPPEPPDPTDPPEPTDPPDPTDPPEPEEPDNPDPEEPDQPGTPDEPDTPEEPDQPATPDHPSESGDNATPPRLVQTGASVATIVAASMALAVAGLTVLAARLRHRRRTSAHDA</sequence>
<dbReference type="InterPro" id="IPR022464">
    <property type="entry name" value="Strep_pil_isopept_link"/>
</dbReference>
<reference evidence="5 6" key="1">
    <citation type="submission" date="2020-02" db="EMBL/GenBank/DDBJ databases">
        <title>Characterization of phylogenetic diversity of novel bifidobacterial species isolated in Czech ZOOs.</title>
        <authorList>
            <person name="Lugli G.A."/>
            <person name="Vera N.B."/>
            <person name="Ventura M."/>
        </authorList>
    </citation>
    <scope>NUCLEOTIDE SEQUENCE [LARGE SCALE GENOMIC DNA]</scope>
    <source>
        <strain evidence="5 6">DSM 109958</strain>
    </source>
</reference>
<dbReference type="Pfam" id="PF17802">
    <property type="entry name" value="SpaA"/>
    <property type="match status" value="2"/>
</dbReference>
<accession>A0A7Y0HZU3</accession>
<feature type="transmembrane region" description="Helical" evidence="2">
    <location>
        <begin position="1358"/>
        <end position="1378"/>
    </location>
</feature>
<evidence type="ECO:0000313" key="5">
    <source>
        <dbReference type="EMBL" id="NMN00758.1"/>
    </source>
</evidence>
<feature type="domain" description="SpaA-like prealbumin fold" evidence="4">
    <location>
        <begin position="560"/>
        <end position="636"/>
    </location>
</feature>
<evidence type="ECO:0000259" key="4">
    <source>
        <dbReference type="Pfam" id="PF17802"/>
    </source>
</evidence>
<dbReference type="GO" id="GO:0005975">
    <property type="term" value="P:carbohydrate metabolic process"/>
    <property type="evidence" value="ECO:0007669"/>
    <property type="project" value="UniProtKB-ARBA"/>
</dbReference>
<dbReference type="NCBIfam" id="TIGR03786">
    <property type="entry name" value="strep_pil_rpt"/>
    <property type="match status" value="1"/>
</dbReference>
<proteinExistence type="predicted"/>